<dbReference type="STRING" id="263852.SAMN02745116_00395"/>
<dbReference type="RefSeq" id="WP_078806358.1">
    <property type="nucleotide sequence ID" value="NZ_FUXI01000003.1"/>
</dbReference>
<sequence>MLKFTDEELKDLGAIITAREIYQQPTLWQQTLEDYVGKKGEIDKFLTDFLEKHTFGRIIFTGAGTSQYVGDVVQRSLQKSGDTKHFRFESIATTDIVATPETTLEKDTPTILISFARSGNSPESLAAVELVDQVVRDSYHIVMTCAKEGKLAKQTENRPNALVLLLPEKSNDQGFAMTGSCSSMMLLATLVFSTFSEEKKAEQVGKIIQIAQDVLDREAEVVAHLPKDTQRVIYVGSGPAAALTREAQLKILELTAGKIATLYDSSMGLRHGPKSFIDEKTAVYVYCANDNYTRQYDLDLYNEVKEDEIANVVTLIGQGLEVDGFELGSEKTLEEEFIVFPFLVFAQIISITASVMIGNTPDTPSATGTVNRVVKGVIIHEYEER</sequence>
<keyword evidence="3" id="KW-0378">Hydrolase</keyword>
<dbReference type="GO" id="GO:0097367">
    <property type="term" value="F:carbohydrate derivative binding"/>
    <property type="evidence" value="ECO:0007669"/>
    <property type="project" value="InterPro"/>
</dbReference>
<gene>
    <name evidence="6" type="ORF">SAMN02745116_00395</name>
</gene>
<keyword evidence="7" id="KW-1185">Reference proteome</keyword>
<reference evidence="6 7" key="1">
    <citation type="submission" date="2017-02" db="EMBL/GenBank/DDBJ databases">
        <authorList>
            <person name="Peterson S.W."/>
        </authorList>
    </citation>
    <scope>NUCLEOTIDE SEQUENCE [LARGE SCALE GENOMIC DNA]</scope>
    <source>
        <strain evidence="6 7">ATCC BAA-1030</strain>
    </source>
</reference>
<evidence type="ECO:0000313" key="6">
    <source>
        <dbReference type="EMBL" id="SJZ45984.1"/>
    </source>
</evidence>
<dbReference type="Gene3D" id="3.40.50.10490">
    <property type="entry name" value="Glucose-6-phosphate isomerase like protein, domain 1"/>
    <property type="match status" value="2"/>
</dbReference>
<name>A0A1T4KU66_9ENTE</name>
<dbReference type="GO" id="GO:0016787">
    <property type="term" value="F:hydrolase activity"/>
    <property type="evidence" value="ECO:0007669"/>
    <property type="project" value="UniProtKB-KW"/>
</dbReference>
<protein>
    <submittedName>
        <fullName evidence="6">Tagatose-6-phosphate ketose/aldose isomerase</fullName>
    </submittedName>
</protein>
<dbReference type="PANTHER" id="PTHR32502">
    <property type="entry name" value="N-ACETYLGALACTOSAMINE PERMEASE II COMPONENT-RELATED"/>
    <property type="match status" value="1"/>
</dbReference>
<dbReference type="InterPro" id="IPR035466">
    <property type="entry name" value="GlmS/AgaS_SIS"/>
</dbReference>
<evidence type="ECO:0000256" key="3">
    <source>
        <dbReference type="ARBA" id="ARBA00022801"/>
    </source>
</evidence>
<dbReference type="PROSITE" id="PS51464">
    <property type="entry name" value="SIS"/>
    <property type="match status" value="2"/>
</dbReference>
<evidence type="ECO:0000313" key="7">
    <source>
        <dbReference type="Proteomes" id="UP000190328"/>
    </source>
</evidence>
<dbReference type="OrthoDB" id="9779207at2"/>
<proteinExistence type="inferred from homology"/>
<evidence type="ECO:0000259" key="5">
    <source>
        <dbReference type="PROSITE" id="PS51464"/>
    </source>
</evidence>
<dbReference type="AlphaFoldDB" id="A0A1T4KU66"/>
<keyword evidence="2" id="KW-0677">Repeat</keyword>
<dbReference type="CDD" id="cd05010">
    <property type="entry name" value="SIS_AgaS_like"/>
    <property type="match status" value="1"/>
</dbReference>
<dbReference type="GO" id="GO:1901135">
    <property type="term" value="P:carbohydrate derivative metabolic process"/>
    <property type="evidence" value="ECO:0007669"/>
    <property type="project" value="InterPro"/>
</dbReference>
<evidence type="ECO:0000256" key="1">
    <source>
        <dbReference type="ARBA" id="ARBA00007748"/>
    </source>
</evidence>
<dbReference type="EMBL" id="FUXI01000003">
    <property type="protein sequence ID" value="SJZ45984.1"/>
    <property type="molecule type" value="Genomic_DNA"/>
</dbReference>
<dbReference type="CDD" id="cd05008">
    <property type="entry name" value="SIS_GlmS_GlmD_1"/>
    <property type="match status" value="1"/>
</dbReference>
<dbReference type="Pfam" id="PF01380">
    <property type="entry name" value="SIS"/>
    <property type="match status" value="1"/>
</dbReference>
<dbReference type="Proteomes" id="UP000190328">
    <property type="component" value="Unassembled WGS sequence"/>
</dbReference>
<dbReference type="SUPFAM" id="SSF53697">
    <property type="entry name" value="SIS domain"/>
    <property type="match status" value="1"/>
</dbReference>
<keyword evidence="6" id="KW-0413">Isomerase</keyword>
<comment type="catalytic activity">
    <reaction evidence="4">
        <text>D-galactosamine 6-phosphate + H2O = D-tagatopyranose 1-phosphate + NH4(+)</text>
        <dbReference type="Rhea" id="RHEA:47680"/>
        <dbReference type="ChEBI" id="CHEBI:15377"/>
        <dbReference type="ChEBI" id="CHEBI:28938"/>
        <dbReference type="ChEBI" id="CHEBI:71674"/>
        <dbReference type="ChEBI" id="CHEBI:138150"/>
    </reaction>
</comment>
<evidence type="ECO:0000256" key="2">
    <source>
        <dbReference type="ARBA" id="ARBA00022737"/>
    </source>
</evidence>
<dbReference type="PANTHER" id="PTHR32502:SF3">
    <property type="entry name" value="D-GALACTOSAMINE-6-PHOSPHATE DEAMINASE AGAS-RELATED"/>
    <property type="match status" value="1"/>
</dbReference>
<dbReference type="InterPro" id="IPR050303">
    <property type="entry name" value="GatZ_KbaZ_carbometab"/>
</dbReference>
<comment type="similarity">
    <text evidence="1">Belongs to the SIS family. AgaS subfamily.</text>
</comment>
<dbReference type="GO" id="GO:0005886">
    <property type="term" value="C:plasma membrane"/>
    <property type="evidence" value="ECO:0007669"/>
    <property type="project" value="TreeGrafter"/>
</dbReference>
<feature type="domain" description="SIS" evidence="5">
    <location>
        <begin position="222"/>
        <end position="364"/>
    </location>
</feature>
<evidence type="ECO:0000256" key="4">
    <source>
        <dbReference type="ARBA" id="ARBA00029292"/>
    </source>
</evidence>
<accession>A0A1T4KU66</accession>
<dbReference type="InterPro" id="IPR046348">
    <property type="entry name" value="SIS_dom_sf"/>
</dbReference>
<organism evidence="6 7">
    <name type="scientific">Pilibacter termitis</name>
    <dbReference type="NCBI Taxonomy" id="263852"/>
    <lineage>
        <taxon>Bacteria</taxon>
        <taxon>Bacillati</taxon>
        <taxon>Bacillota</taxon>
        <taxon>Bacilli</taxon>
        <taxon>Lactobacillales</taxon>
        <taxon>Enterococcaceae</taxon>
        <taxon>Pilibacter</taxon>
    </lineage>
</organism>
<dbReference type="InterPro" id="IPR001347">
    <property type="entry name" value="SIS_dom"/>
</dbReference>
<dbReference type="InterPro" id="IPR035464">
    <property type="entry name" value="SIS_AgaS"/>
</dbReference>
<dbReference type="GO" id="GO:0016853">
    <property type="term" value="F:isomerase activity"/>
    <property type="evidence" value="ECO:0007669"/>
    <property type="project" value="UniProtKB-KW"/>
</dbReference>
<feature type="domain" description="SIS" evidence="5">
    <location>
        <begin position="46"/>
        <end position="200"/>
    </location>
</feature>
<dbReference type="GO" id="GO:0009401">
    <property type="term" value="P:phosphoenolpyruvate-dependent sugar phosphotransferase system"/>
    <property type="evidence" value="ECO:0007669"/>
    <property type="project" value="TreeGrafter"/>
</dbReference>